<evidence type="ECO:0000256" key="1">
    <source>
        <dbReference type="SAM" id="MobiDB-lite"/>
    </source>
</evidence>
<organism evidence="2 3">
    <name type="scientific">Arabidopsis thaliana</name>
    <name type="common">Mouse-ear cress</name>
    <dbReference type="NCBI Taxonomy" id="3702"/>
    <lineage>
        <taxon>Eukaryota</taxon>
        <taxon>Viridiplantae</taxon>
        <taxon>Streptophyta</taxon>
        <taxon>Embryophyta</taxon>
        <taxon>Tracheophyta</taxon>
        <taxon>Spermatophyta</taxon>
        <taxon>Magnoliopsida</taxon>
        <taxon>eudicotyledons</taxon>
        <taxon>Gunneridae</taxon>
        <taxon>Pentapetalae</taxon>
        <taxon>rosids</taxon>
        <taxon>malvids</taxon>
        <taxon>Brassicales</taxon>
        <taxon>Brassicaceae</taxon>
        <taxon>Camelineae</taxon>
        <taxon>Arabidopsis</taxon>
    </lineage>
</organism>
<reference evidence="2 3" key="1">
    <citation type="submission" date="2020-09" db="EMBL/GenBank/DDBJ databases">
        <authorList>
            <person name="Ashkenazy H."/>
        </authorList>
    </citation>
    <scope>NUCLEOTIDE SEQUENCE [LARGE SCALE GENOMIC DNA]</scope>
    <source>
        <strain evidence="3">cv. Cdm-0</strain>
    </source>
</reference>
<dbReference type="EMBL" id="LR881469">
    <property type="protein sequence ID" value="CAD5326817.1"/>
    <property type="molecule type" value="Genomic_DNA"/>
</dbReference>
<protein>
    <submittedName>
        <fullName evidence="2">(thale cress) hypothetical protein</fullName>
    </submittedName>
</protein>
<feature type="compositionally biased region" description="Low complexity" evidence="1">
    <location>
        <begin position="73"/>
        <end position="85"/>
    </location>
</feature>
<gene>
    <name evidence="2" type="ORF">AT9943_LOCUS14555</name>
</gene>
<dbReference type="GO" id="GO:0006355">
    <property type="term" value="P:regulation of DNA-templated transcription"/>
    <property type="evidence" value="ECO:0007669"/>
    <property type="project" value="InterPro"/>
</dbReference>
<sequence length="203" mass="22626">MPKMCLKKKARIEVRVFWFDDLDAPKAKGESSRWVMHEYKITSLPHLNLDSYVLYKIVDKRSKKADITNGNTNNSSDPSQSLVSDSNTIKVTSIPTEVEQLGTAQHLLSDQEMQEKYRSSHDPVRAINTAPGVEQPGKESVYGLTTNDLSVPINEQDDLLPRNSYKGTSSPGDNVGSSNRKTRESQLARCCTIPPKQEVLSCS</sequence>
<feature type="region of interest" description="Disordered" evidence="1">
    <location>
        <begin position="65"/>
        <end position="85"/>
    </location>
</feature>
<dbReference type="InterPro" id="IPR036093">
    <property type="entry name" value="NAC_dom_sf"/>
</dbReference>
<dbReference type="SUPFAM" id="SSF101941">
    <property type="entry name" value="NAC domain"/>
    <property type="match status" value="1"/>
</dbReference>
<accession>A0A7G2EVF6</accession>
<dbReference type="AlphaFoldDB" id="A0A7G2EVF6"/>
<dbReference type="Proteomes" id="UP000516314">
    <property type="component" value="Chromosome 4"/>
</dbReference>
<proteinExistence type="predicted"/>
<evidence type="ECO:0000313" key="3">
    <source>
        <dbReference type="Proteomes" id="UP000516314"/>
    </source>
</evidence>
<feature type="compositionally biased region" description="Polar residues" evidence="1">
    <location>
        <begin position="165"/>
        <end position="179"/>
    </location>
</feature>
<name>A0A7G2EVF6_ARATH</name>
<evidence type="ECO:0000313" key="2">
    <source>
        <dbReference type="EMBL" id="CAD5326817.1"/>
    </source>
</evidence>
<feature type="region of interest" description="Disordered" evidence="1">
    <location>
        <begin position="153"/>
        <end position="186"/>
    </location>
</feature>
<dbReference type="GO" id="GO:0003677">
    <property type="term" value="F:DNA binding"/>
    <property type="evidence" value="ECO:0007669"/>
    <property type="project" value="InterPro"/>
</dbReference>